<dbReference type="InterPro" id="IPR050922">
    <property type="entry name" value="LytR/CpsA/Psr_CW_biosynth"/>
</dbReference>
<name>A0AAX3N1U1_9BACL</name>
<evidence type="ECO:0000313" key="4">
    <source>
        <dbReference type="EMBL" id="WDH82680.1"/>
    </source>
</evidence>
<feature type="compositionally biased region" description="Polar residues" evidence="2">
    <location>
        <begin position="356"/>
        <end position="365"/>
    </location>
</feature>
<dbReference type="RefSeq" id="WP_047912582.1">
    <property type="nucleotide sequence ID" value="NZ_CP118101.1"/>
</dbReference>
<evidence type="ECO:0000256" key="2">
    <source>
        <dbReference type="SAM" id="MobiDB-lite"/>
    </source>
</evidence>
<evidence type="ECO:0000256" key="1">
    <source>
        <dbReference type="ARBA" id="ARBA00006068"/>
    </source>
</evidence>
<dbReference type="Pfam" id="PF03816">
    <property type="entry name" value="LytR_cpsA_psr"/>
    <property type="match status" value="1"/>
</dbReference>
<gene>
    <name evidence="4" type="ORF">PUW23_25110</name>
</gene>
<dbReference type="NCBIfam" id="TIGR00350">
    <property type="entry name" value="lytR_cpsA_psr"/>
    <property type="match status" value="1"/>
</dbReference>
<feature type="region of interest" description="Disordered" evidence="2">
    <location>
        <begin position="335"/>
        <end position="365"/>
    </location>
</feature>
<dbReference type="Proteomes" id="UP001220962">
    <property type="component" value="Chromosome"/>
</dbReference>
<protein>
    <submittedName>
        <fullName evidence="4">LCP family protein</fullName>
    </submittedName>
</protein>
<dbReference type="PANTHER" id="PTHR33392:SF6">
    <property type="entry name" value="POLYISOPRENYL-TEICHOIC ACID--PEPTIDOGLYCAN TEICHOIC ACID TRANSFERASE TAGU"/>
    <property type="match status" value="1"/>
</dbReference>
<feature type="domain" description="Cell envelope-related transcriptional attenuator" evidence="3">
    <location>
        <begin position="96"/>
        <end position="248"/>
    </location>
</feature>
<dbReference type="EMBL" id="CP118101">
    <property type="protein sequence ID" value="WDH82680.1"/>
    <property type="molecule type" value="Genomic_DNA"/>
</dbReference>
<organism evidence="4 5">
    <name type="scientific">Paenibacillus urinalis</name>
    <dbReference type="NCBI Taxonomy" id="521520"/>
    <lineage>
        <taxon>Bacteria</taxon>
        <taxon>Bacillati</taxon>
        <taxon>Bacillota</taxon>
        <taxon>Bacilli</taxon>
        <taxon>Bacillales</taxon>
        <taxon>Paenibacillaceae</taxon>
        <taxon>Paenibacillus</taxon>
    </lineage>
</organism>
<dbReference type="PANTHER" id="PTHR33392">
    <property type="entry name" value="POLYISOPRENYL-TEICHOIC ACID--PEPTIDOGLYCAN TEICHOIC ACID TRANSFERASE TAGU"/>
    <property type="match status" value="1"/>
</dbReference>
<dbReference type="Gene3D" id="3.40.630.190">
    <property type="entry name" value="LCP protein"/>
    <property type="match status" value="1"/>
</dbReference>
<dbReference type="AlphaFoldDB" id="A0AAX3N1U1"/>
<reference evidence="4" key="1">
    <citation type="submission" date="2023-02" db="EMBL/GenBank/DDBJ databases">
        <title>Pathogen: clinical or host-associated sample.</title>
        <authorList>
            <person name="Hergert J."/>
            <person name="Casey R."/>
            <person name="Wagner J."/>
            <person name="Young E.L."/>
            <person name="Oakeson K.F."/>
        </authorList>
    </citation>
    <scope>NUCLEOTIDE SEQUENCE</scope>
    <source>
        <strain evidence="4">2022CK-00830</strain>
    </source>
</reference>
<accession>A0AAX3N1U1</accession>
<evidence type="ECO:0000259" key="3">
    <source>
        <dbReference type="Pfam" id="PF03816"/>
    </source>
</evidence>
<proteinExistence type="inferred from homology"/>
<sequence length="365" mass="41547">MRSRSRNRHRRKRRGRGLLITLLTLVVVVAVAYPFRQQIAIAAFDLFLSGTVENQLEKSYKPSGSASAEPVVYQDEPFSVLLLGTDARPYEKTRGRSDTVIYAVVRPQESRVLLVSIPRDTYVEIVGHDADENGMNDYDKLTHAFAFGEEEMAINTVENFLGYEVNNYATVNFMAIQQVVDAIGGVELPITEDIVNKNPNHVQFTIEGGKPIYSGEEALYYIRYREDSDFKRAERQQIFLNAVANRMLNVNQISQIPELFDIMGENFQTDLHPTSIINLAKQVLTQGNPEILSFTMMGEGVRKDDGIFYTEVDEKYYEYSKEMIANWLDPNTTEETLLKPEDFNKEDETESDVTESNETVSSQSQ</sequence>
<feature type="compositionally biased region" description="Acidic residues" evidence="2">
    <location>
        <begin position="344"/>
        <end position="355"/>
    </location>
</feature>
<comment type="similarity">
    <text evidence="1">Belongs to the LytR/CpsA/Psr (LCP) family.</text>
</comment>
<evidence type="ECO:0000313" key="5">
    <source>
        <dbReference type="Proteomes" id="UP001220962"/>
    </source>
</evidence>
<dbReference type="InterPro" id="IPR004474">
    <property type="entry name" value="LytR_CpsA_psr"/>
</dbReference>